<gene>
    <name evidence="3" type="ORF">Pfra01_002705600</name>
</gene>
<keyword evidence="4" id="KW-1185">Reference proteome</keyword>
<feature type="compositionally biased region" description="Polar residues" evidence="1">
    <location>
        <begin position="19"/>
        <end position="37"/>
    </location>
</feature>
<accession>A0A9W7D641</accession>
<feature type="domain" description="No apical meristem-associated C-terminal" evidence="2">
    <location>
        <begin position="232"/>
        <end position="356"/>
    </location>
</feature>
<evidence type="ECO:0000313" key="3">
    <source>
        <dbReference type="EMBL" id="GMF62054.1"/>
    </source>
</evidence>
<comment type="caution">
    <text evidence="3">The sequence shown here is derived from an EMBL/GenBank/DDBJ whole genome shotgun (WGS) entry which is preliminary data.</text>
</comment>
<reference evidence="3" key="1">
    <citation type="submission" date="2023-04" db="EMBL/GenBank/DDBJ databases">
        <title>Phytophthora fragariaefolia NBRC 109709.</title>
        <authorList>
            <person name="Ichikawa N."/>
            <person name="Sato H."/>
            <person name="Tonouchi N."/>
        </authorList>
    </citation>
    <scope>NUCLEOTIDE SEQUENCE</scope>
    <source>
        <strain evidence="3">NBRC 109709</strain>
    </source>
</reference>
<dbReference type="InterPro" id="IPR029466">
    <property type="entry name" value="NAM-associated_C"/>
</dbReference>
<dbReference type="Pfam" id="PF14303">
    <property type="entry name" value="NAM-associated"/>
    <property type="match status" value="1"/>
</dbReference>
<dbReference type="PANTHER" id="PTHR45023">
    <property type="match status" value="1"/>
</dbReference>
<feature type="compositionally biased region" description="Polar residues" evidence="1">
    <location>
        <begin position="1"/>
        <end position="11"/>
    </location>
</feature>
<evidence type="ECO:0000313" key="4">
    <source>
        <dbReference type="Proteomes" id="UP001165121"/>
    </source>
</evidence>
<organism evidence="3 4">
    <name type="scientific">Phytophthora fragariaefolia</name>
    <dbReference type="NCBI Taxonomy" id="1490495"/>
    <lineage>
        <taxon>Eukaryota</taxon>
        <taxon>Sar</taxon>
        <taxon>Stramenopiles</taxon>
        <taxon>Oomycota</taxon>
        <taxon>Peronosporomycetes</taxon>
        <taxon>Peronosporales</taxon>
        <taxon>Peronosporaceae</taxon>
        <taxon>Phytophthora</taxon>
    </lineage>
</organism>
<dbReference type="PANTHER" id="PTHR45023:SF4">
    <property type="entry name" value="GLYCINE-RICH PROTEIN-RELATED"/>
    <property type="match status" value="1"/>
</dbReference>
<sequence length="357" mass="40386">MTNTSAVSTRARTARSPIHANTVSTPGVDTLNTNKQHTPAGPVVNKDAELNTEFSSKAMDFVQCRQAVIWFVQDVVAASVDHSVMYYVLPDSAHCLKISIETDDQLANNRMPPAKDGGKATLRGPNWDHREDKALAKAWLVISKDGITSIDQKGDDFWERVAAKYNELRPRRHERIHNPQNSVAKRWQLLRLAVGKFCGCIASINQLNESDKSAEDRVEDAQELYEKRYEDHFDFLEAWRVLRREPKWKELPDASGGTSNRKRSSCRSSATQSVRQAPANESRAVGVKRQNQQRTLEESNRRIADAAVVMAKSSQRKAELEEKRLTLPREREQNRIIFASLGGLDEVSLNIIRLKKD</sequence>
<proteinExistence type="predicted"/>
<name>A0A9W7D641_9STRA</name>
<evidence type="ECO:0000256" key="1">
    <source>
        <dbReference type="SAM" id="MobiDB-lite"/>
    </source>
</evidence>
<dbReference type="Proteomes" id="UP001165121">
    <property type="component" value="Unassembled WGS sequence"/>
</dbReference>
<feature type="compositionally biased region" description="Polar residues" evidence="1">
    <location>
        <begin position="266"/>
        <end position="275"/>
    </location>
</feature>
<feature type="region of interest" description="Disordered" evidence="1">
    <location>
        <begin position="1"/>
        <end position="43"/>
    </location>
</feature>
<protein>
    <submittedName>
        <fullName evidence="3">Unnamed protein product</fullName>
    </submittedName>
</protein>
<evidence type="ECO:0000259" key="2">
    <source>
        <dbReference type="Pfam" id="PF14303"/>
    </source>
</evidence>
<dbReference type="EMBL" id="BSXT01006159">
    <property type="protein sequence ID" value="GMF62054.1"/>
    <property type="molecule type" value="Genomic_DNA"/>
</dbReference>
<feature type="region of interest" description="Disordered" evidence="1">
    <location>
        <begin position="250"/>
        <end position="299"/>
    </location>
</feature>
<dbReference type="AlphaFoldDB" id="A0A9W7D641"/>
<dbReference type="OrthoDB" id="128686at2759"/>